<protein>
    <submittedName>
        <fullName evidence="2">Putative capsid morphogenesis protein</fullName>
    </submittedName>
</protein>
<proteinExistence type="predicted"/>
<evidence type="ECO:0000313" key="2">
    <source>
        <dbReference type="EMBL" id="QJA43536.1"/>
    </source>
</evidence>
<dbReference type="EMBL" id="MT143888">
    <property type="protein sequence ID" value="QJA43536.1"/>
    <property type="molecule type" value="Genomic_DNA"/>
</dbReference>
<feature type="domain" description="Phage head morphogenesis" evidence="1">
    <location>
        <begin position="141"/>
        <end position="260"/>
    </location>
</feature>
<dbReference type="EMBL" id="MT143698">
    <property type="protein sequence ID" value="QJB00663.1"/>
    <property type="molecule type" value="Genomic_DNA"/>
</dbReference>
<dbReference type="AlphaFoldDB" id="A0A6H1Z6N5"/>
<gene>
    <name evidence="3" type="ORF">MM171A00328_0028</name>
    <name evidence="2" type="ORF">MM171B00216_0036</name>
</gene>
<evidence type="ECO:0000259" key="1">
    <source>
        <dbReference type="Pfam" id="PF04233"/>
    </source>
</evidence>
<accession>A0A6H1Z6N5</accession>
<evidence type="ECO:0000313" key="3">
    <source>
        <dbReference type="EMBL" id="QJB00663.1"/>
    </source>
</evidence>
<dbReference type="Pfam" id="PF04233">
    <property type="entry name" value="Phage_Mu_F"/>
    <property type="match status" value="1"/>
</dbReference>
<sequence>MNALRDKALAIFREADNAAKRLREVERQREIERATKRFAALFRKQGSEFMARFERLAGYFHEAAADRDLADAFSEIFAVTREEAEDAMARSLLGGLQLGYEAEASKFGIEVAFKMKPERAVAWANANAATKVARVNTTTEDTIRRLVTKGIEEGKSYSEVARQIKGGFDEFAGGQPQEHIRSRAELVAVQENAMAYEAGQSQLVSEIEAVGIRMEKSIDGPDDDLTSGICRDALAMGWVPMDTVFPGGEMTAPLHVACRHSTAYRIAED</sequence>
<reference evidence="2" key="1">
    <citation type="submission" date="2020-03" db="EMBL/GenBank/DDBJ databases">
        <title>The deep terrestrial virosphere.</title>
        <authorList>
            <person name="Holmfeldt K."/>
            <person name="Nilsson E."/>
            <person name="Simone D."/>
            <person name="Lopez-Fernandez M."/>
            <person name="Wu X."/>
            <person name="de Brujin I."/>
            <person name="Lundin D."/>
            <person name="Andersson A."/>
            <person name="Bertilsson S."/>
            <person name="Dopson M."/>
        </authorList>
    </citation>
    <scope>NUCLEOTIDE SEQUENCE</scope>
    <source>
        <strain evidence="3">MM171A00328</strain>
        <strain evidence="2">MM171B00216</strain>
    </source>
</reference>
<name>A0A6H1Z6N5_9ZZZZ</name>
<dbReference type="InterPro" id="IPR006528">
    <property type="entry name" value="Phage_head_morphogenesis_dom"/>
</dbReference>
<organism evidence="2">
    <name type="scientific">viral metagenome</name>
    <dbReference type="NCBI Taxonomy" id="1070528"/>
    <lineage>
        <taxon>unclassified sequences</taxon>
        <taxon>metagenomes</taxon>
        <taxon>organismal metagenomes</taxon>
    </lineage>
</organism>